<evidence type="ECO:0000313" key="16">
    <source>
        <dbReference type="Proteomes" id="UP000611500"/>
    </source>
</evidence>
<evidence type="ECO:0000256" key="2">
    <source>
        <dbReference type="ARBA" id="ARBA00022679"/>
    </source>
</evidence>
<comment type="subunit">
    <text evidence="7">Homodimer. Forms a stable heterotetrameric complex of 2 MoeB and 2 MoaD during adenylation of MoaD.</text>
</comment>
<keyword evidence="13" id="KW-0812">Transmembrane</keyword>
<comment type="similarity">
    <text evidence="1">Belongs to the HesA/MoeB/ThiF family.</text>
</comment>
<dbReference type="PANTHER" id="PTHR10953">
    <property type="entry name" value="UBIQUITIN-ACTIVATING ENZYME E1"/>
    <property type="match status" value="1"/>
</dbReference>
<dbReference type="Pfam" id="PF00899">
    <property type="entry name" value="ThiF"/>
    <property type="match status" value="1"/>
</dbReference>
<proteinExistence type="inferred from homology"/>
<dbReference type="FunFam" id="3.40.50.720:FF:000033">
    <property type="entry name" value="Adenylyltransferase and sulfurtransferase MOCS3"/>
    <property type="match status" value="1"/>
</dbReference>
<reference evidence="15" key="2">
    <citation type="submission" date="2020-09" db="EMBL/GenBank/DDBJ databases">
        <authorList>
            <person name="Sun Q."/>
            <person name="Zhou Y."/>
        </authorList>
    </citation>
    <scope>NUCLEOTIDE SEQUENCE</scope>
    <source>
        <strain evidence="15">CGMCC 1.7081</strain>
    </source>
</reference>
<evidence type="ECO:0000256" key="5">
    <source>
        <dbReference type="ARBA" id="ARBA00052218"/>
    </source>
</evidence>
<evidence type="ECO:0000256" key="11">
    <source>
        <dbReference type="ARBA" id="ARBA00075328"/>
    </source>
</evidence>
<keyword evidence="2" id="KW-0808">Transferase</keyword>
<evidence type="ECO:0000256" key="9">
    <source>
        <dbReference type="ARBA" id="ARBA00073635"/>
    </source>
</evidence>
<evidence type="ECO:0000256" key="12">
    <source>
        <dbReference type="ARBA" id="ARBA00078531"/>
    </source>
</evidence>
<dbReference type="GO" id="GO:0061605">
    <property type="term" value="F:molybdopterin-synthase adenylyltransferase activity"/>
    <property type="evidence" value="ECO:0007669"/>
    <property type="project" value="UniProtKB-EC"/>
</dbReference>
<evidence type="ECO:0000256" key="8">
    <source>
        <dbReference type="ARBA" id="ARBA00066884"/>
    </source>
</evidence>
<dbReference type="GO" id="GO:0008641">
    <property type="term" value="F:ubiquitin-like modifier activating enzyme activity"/>
    <property type="evidence" value="ECO:0007669"/>
    <property type="project" value="InterPro"/>
</dbReference>
<dbReference type="CDD" id="cd00757">
    <property type="entry name" value="ThiF_MoeB_HesA_family"/>
    <property type="match status" value="1"/>
</dbReference>
<dbReference type="InterPro" id="IPR045886">
    <property type="entry name" value="ThiF/MoeB/HesA"/>
</dbReference>
<comment type="catalytic activity">
    <reaction evidence="5">
        <text>[molybdopterin-synthase sulfur-carrier protein]-C-terminal Gly-Gly + ATP + H(+) = [molybdopterin-synthase sulfur-carrier protein]-C-terminal Gly-Gly-AMP + diphosphate</text>
        <dbReference type="Rhea" id="RHEA:43616"/>
        <dbReference type="Rhea" id="RHEA-COMP:12159"/>
        <dbReference type="Rhea" id="RHEA-COMP:12202"/>
        <dbReference type="ChEBI" id="CHEBI:15378"/>
        <dbReference type="ChEBI" id="CHEBI:30616"/>
        <dbReference type="ChEBI" id="CHEBI:33019"/>
        <dbReference type="ChEBI" id="CHEBI:90618"/>
        <dbReference type="ChEBI" id="CHEBI:90778"/>
        <dbReference type="EC" id="2.7.7.80"/>
    </reaction>
</comment>
<gene>
    <name evidence="15" type="ORF">GCM10010961_17550</name>
</gene>
<dbReference type="RefSeq" id="WP_028093222.1">
    <property type="nucleotide sequence ID" value="NZ_BNAP01000005.1"/>
</dbReference>
<dbReference type="PANTHER" id="PTHR10953:SF102">
    <property type="entry name" value="ADENYLYLTRANSFERASE AND SULFURTRANSFERASE MOCS3"/>
    <property type="match status" value="1"/>
</dbReference>
<dbReference type="InterPro" id="IPR000594">
    <property type="entry name" value="ThiF_NAD_FAD-bd"/>
</dbReference>
<evidence type="ECO:0000313" key="15">
    <source>
        <dbReference type="EMBL" id="GHG88457.1"/>
    </source>
</evidence>
<dbReference type="EC" id="2.7.7.80" evidence="8"/>
<reference evidence="15" key="1">
    <citation type="journal article" date="2014" name="Int. J. Syst. Evol. Microbiol.">
        <title>Complete genome sequence of Corynebacterium casei LMG S-19264T (=DSM 44701T), isolated from a smear-ripened cheese.</title>
        <authorList>
            <consortium name="US DOE Joint Genome Institute (JGI-PGF)"/>
            <person name="Walter F."/>
            <person name="Albersmeier A."/>
            <person name="Kalinowski J."/>
            <person name="Ruckert C."/>
        </authorList>
    </citation>
    <scope>NUCLEOTIDE SEQUENCE</scope>
    <source>
        <strain evidence="15">CGMCC 1.7081</strain>
    </source>
</reference>
<dbReference type="Proteomes" id="UP000611500">
    <property type="component" value="Unassembled WGS sequence"/>
</dbReference>
<evidence type="ECO:0000256" key="6">
    <source>
        <dbReference type="ARBA" id="ARBA00055169"/>
    </source>
</evidence>
<feature type="transmembrane region" description="Helical" evidence="13">
    <location>
        <begin position="58"/>
        <end position="80"/>
    </location>
</feature>
<comment type="caution">
    <text evidence="15">The sequence shown here is derived from an EMBL/GenBank/DDBJ whole genome shotgun (WGS) entry which is preliminary data.</text>
</comment>
<evidence type="ECO:0000256" key="7">
    <source>
        <dbReference type="ARBA" id="ARBA00063809"/>
    </source>
</evidence>
<evidence type="ECO:0000256" key="4">
    <source>
        <dbReference type="ARBA" id="ARBA00022840"/>
    </source>
</evidence>
<evidence type="ECO:0000259" key="14">
    <source>
        <dbReference type="Pfam" id="PF00899"/>
    </source>
</evidence>
<keyword evidence="13" id="KW-0472">Membrane</keyword>
<dbReference type="SUPFAM" id="SSF69572">
    <property type="entry name" value="Activating enzymes of the ubiquitin-like proteins"/>
    <property type="match status" value="1"/>
</dbReference>
<dbReference type="Gene3D" id="3.40.50.720">
    <property type="entry name" value="NAD(P)-binding Rossmann-like Domain"/>
    <property type="match status" value="1"/>
</dbReference>
<keyword evidence="3" id="KW-0547">Nucleotide-binding</keyword>
<feature type="domain" description="THIF-type NAD/FAD binding fold" evidence="14">
    <location>
        <begin position="109"/>
        <end position="344"/>
    </location>
</feature>
<dbReference type="NCBIfam" id="NF004281">
    <property type="entry name" value="PRK05690.1"/>
    <property type="match status" value="1"/>
</dbReference>
<accession>A0A8J3H7H4</accession>
<dbReference type="GO" id="GO:0004792">
    <property type="term" value="F:thiosulfate-cyanide sulfurtransferase activity"/>
    <property type="evidence" value="ECO:0007669"/>
    <property type="project" value="TreeGrafter"/>
</dbReference>
<dbReference type="GO" id="GO:0005829">
    <property type="term" value="C:cytosol"/>
    <property type="evidence" value="ECO:0007669"/>
    <property type="project" value="TreeGrafter"/>
</dbReference>
<dbReference type="GO" id="GO:0008146">
    <property type="term" value="F:sulfotransferase activity"/>
    <property type="evidence" value="ECO:0007669"/>
    <property type="project" value="TreeGrafter"/>
</dbReference>
<dbReference type="GO" id="GO:0005524">
    <property type="term" value="F:ATP binding"/>
    <property type="evidence" value="ECO:0007669"/>
    <property type="project" value="UniProtKB-KW"/>
</dbReference>
<keyword evidence="16" id="KW-1185">Reference proteome</keyword>
<evidence type="ECO:0000256" key="10">
    <source>
        <dbReference type="ARBA" id="ARBA00075110"/>
    </source>
</evidence>
<comment type="function">
    <text evidence="6">Catalyzes the adenylation by ATP of the carboxyl group of the C-terminal glycine of sulfur carrier protein MoaD.</text>
</comment>
<sequence length="352" mass="36947">MLLVLALGAAIWGLGWALRLPQRLRWAGIAVLYGAVLGLHLTLPGGHPLRQATGESAALWLILGGVALVGLLYAGAVAALKRRAKKMAPPPPPAPEPGGSFSDAELTRYARHIVLRELGGPGQKRLKNARVLVIGAGGLGSPALMYLAAAGVGTIGVIDGDTVDASNLQRQIIHAEARVGMAKVFSAQVALEALNSHVTIRPYNRRLDEDTAAQLFADYDVILDGTDNFDTRYLANRTAVALRRPLISGALAQWEGQVSVFDPAHGAPCYQCIFPEAPAEGLAPSCAEAGVVAALPGVIGAMMAMEAIKVIAESGEPLRGAMLIYDGLYSETRKIGLKPRPDCPICGGLHRA</sequence>
<evidence type="ECO:0000256" key="3">
    <source>
        <dbReference type="ARBA" id="ARBA00022741"/>
    </source>
</evidence>
<feature type="transmembrane region" description="Helical" evidence="13">
    <location>
        <begin position="27"/>
        <end position="46"/>
    </location>
</feature>
<keyword evidence="13" id="KW-1133">Transmembrane helix</keyword>
<dbReference type="EMBL" id="BNAP01000005">
    <property type="protein sequence ID" value="GHG88457.1"/>
    <property type="molecule type" value="Genomic_DNA"/>
</dbReference>
<evidence type="ECO:0000256" key="13">
    <source>
        <dbReference type="SAM" id="Phobius"/>
    </source>
</evidence>
<dbReference type="AlphaFoldDB" id="A0A8J3H7H4"/>
<dbReference type="InterPro" id="IPR035985">
    <property type="entry name" value="Ubiquitin-activating_enz"/>
</dbReference>
<keyword evidence="4" id="KW-0067">ATP-binding</keyword>
<evidence type="ECO:0000256" key="1">
    <source>
        <dbReference type="ARBA" id="ARBA00009919"/>
    </source>
</evidence>
<name>A0A8J3H7H4_9RHOB</name>
<organism evidence="15 16">
    <name type="scientific">Pseudodonghicola xiamenensis</name>
    <dbReference type="NCBI Taxonomy" id="337702"/>
    <lineage>
        <taxon>Bacteria</taxon>
        <taxon>Pseudomonadati</taxon>
        <taxon>Pseudomonadota</taxon>
        <taxon>Alphaproteobacteria</taxon>
        <taxon>Rhodobacterales</taxon>
        <taxon>Paracoccaceae</taxon>
        <taxon>Pseudodonghicola</taxon>
    </lineage>
</organism>
<protein>
    <recommendedName>
        <fullName evidence="9">Molybdopterin-synthase adenylyltransferase</fullName>
        <ecNumber evidence="8">2.7.7.80</ecNumber>
    </recommendedName>
    <alternativeName>
        <fullName evidence="12">MoaD protein adenylase</fullName>
    </alternativeName>
    <alternativeName>
        <fullName evidence="10">Molybdopterin-converting factor subunit 1 adenylase</fullName>
    </alternativeName>
    <alternativeName>
        <fullName evidence="11">Sulfur carrier protein MoaD adenylyltransferase</fullName>
    </alternativeName>
</protein>